<proteinExistence type="predicted"/>
<dbReference type="EMBL" id="CP041692">
    <property type="protein sequence ID" value="QDP94777.1"/>
    <property type="molecule type" value="Genomic_DNA"/>
</dbReference>
<evidence type="ECO:0000313" key="3">
    <source>
        <dbReference type="Proteomes" id="UP000319263"/>
    </source>
</evidence>
<dbReference type="PANTHER" id="PTHR34202:SF1">
    <property type="entry name" value="UPF0548 PROTEIN"/>
    <property type="match status" value="1"/>
</dbReference>
<dbReference type="Proteomes" id="UP000319263">
    <property type="component" value="Chromosome"/>
</dbReference>
<organism evidence="2 3">
    <name type="scientific">Microlunatus elymi</name>
    <dbReference type="NCBI Taxonomy" id="2596828"/>
    <lineage>
        <taxon>Bacteria</taxon>
        <taxon>Bacillati</taxon>
        <taxon>Actinomycetota</taxon>
        <taxon>Actinomycetes</taxon>
        <taxon>Propionibacteriales</taxon>
        <taxon>Propionibacteriaceae</taxon>
        <taxon>Microlunatus</taxon>
    </lineage>
</organism>
<sequence length="184" mass="20429">MAVVEALPAELVCELERAAYNYPEVGATRGDQFPGGYRALHESVTIRGGRKTFERLAGRLMTWRIHLDAGLRLQVSNPRPIESAVVIATLRLGPFPVRTRCRVVYVIKETNRVGFAYGTLPGHPERGEEQFLVELLDDDQVRFGLTAFSRNASVLALLGGPISNRVQLMVNHRYLDAARSARTG</sequence>
<dbReference type="InterPro" id="IPR018960">
    <property type="entry name" value="DUF1990"/>
</dbReference>
<name>A0A516PUC1_9ACTN</name>
<feature type="domain" description="DUF1990" evidence="1">
    <location>
        <begin position="21"/>
        <end position="176"/>
    </location>
</feature>
<dbReference type="KEGG" id="mik:FOE78_01575"/>
<reference evidence="2 3" key="1">
    <citation type="submission" date="2019-07" db="EMBL/GenBank/DDBJ databases">
        <title>Microlunatus dokdonensis sp. nov. isolated from the rhizospheric soil of the wild plant Elymus tsukushiensis.</title>
        <authorList>
            <person name="Ghim S.-Y."/>
            <person name="Hwang Y.-J."/>
            <person name="Son J.-S."/>
            <person name="Shin J.-H."/>
        </authorList>
    </citation>
    <scope>NUCLEOTIDE SEQUENCE [LARGE SCALE GENOMIC DNA]</scope>
    <source>
        <strain evidence="2 3">KUDC0627</strain>
    </source>
</reference>
<dbReference type="RefSeq" id="WP_143984766.1">
    <property type="nucleotide sequence ID" value="NZ_CP041692.1"/>
</dbReference>
<dbReference type="InterPro" id="IPR014457">
    <property type="entry name" value="UCP010260"/>
</dbReference>
<dbReference type="PANTHER" id="PTHR34202">
    <property type="entry name" value="UPF0548 PROTEIN"/>
    <property type="match status" value="1"/>
</dbReference>
<dbReference type="AlphaFoldDB" id="A0A516PUC1"/>
<keyword evidence="3" id="KW-1185">Reference proteome</keyword>
<dbReference type="PIRSF" id="PIRSF010260">
    <property type="entry name" value="UCP010260"/>
    <property type="match status" value="1"/>
</dbReference>
<protein>
    <submittedName>
        <fullName evidence="2">DUF1990 domain-containing protein</fullName>
    </submittedName>
</protein>
<accession>A0A516PUC1</accession>
<gene>
    <name evidence="2" type="ORF">FOE78_01575</name>
</gene>
<evidence type="ECO:0000259" key="1">
    <source>
        <dbReference type="Pfam" id="PF09348"/>
    </source>
</evidence>
<dbReference type="OrthoDB" id="120660at2"/>
<dbReference type="Pfam" id="PF09348">
    <property type="entry name" value="DUF1990"/>
    <property type="match status" value="1"/>
</dbReference>
<evidence type="ECO:0000313" key="2">
    <source>
        <dbReference type="EMBL" id="QDP94777.1"/>
    </source>
</evidence>